<comment type="caution">
    <text evidence="1">The sequence shown here is derived from an EMBL/GenBank/DDBJ whole genome shotgun (WGS) entry which is preliminary data.</text>
</comment>
<organism evidence="1 2">
    <name type="scientific">Marinobacter suaedae</name>
    <dbReference type="NCBI Taxonomy" id="3057675"/>
    <lineage>
        <taxon>Bacteria</taxon>
        <taxon>Pseudomonadati</taxon>
        <taxon>Pseudomonadota</taxon>
        <taxon>Gammaproteobacteria</taxon>
        <taxon>Pseudomonadales</taxon>
        <taxon>Marinobacteraceae</taxon>
        <taxon>Marinobacter</taxon>
    </lineage>
</organism>
<dbReference type="EMBL" id="JAUMIS010000002">
    <property type="protein sequence ID" value="MDO3722654.1"/>
    <property type="molecule type" value="Genomic_DNA"/>
</dbReference>
<protein>
    <recommendedName>
        <fullName evidence="3">Lipoprotein</fullName>
    </recommendedName>
</protein>
<sequence>MDMIKIGLPPVMLATLLVVGCGGGGDNRPDESGAQSTPLTLDADGLADKQVALREQGDFDAAMESYWAVSGILFLFGDIEESLQGVSGEPDGSLVEVPDIPPGGTVACANSGGTAVIESSALESGGSYRILFDNCRVNTASHGSYILDGSYLANWSESQDKTDSSIIQNYDITGTQLGAEGQSRDIRVKGSLISKIRELWEPDPESTPNEPRENILVGFDVSIQWPVLEVFVGDDYFAMRDSEFDYVQTAGEVSFGWNVDLISSVLGGSVSFTTPRKVVLADGDECPRYGHLVLESDGKIEMRYGMSSGRGTGMEVLVNDSDVIYLNSCSAILSL</sequence>
<gene>
    <name evidence="1" type="ORF">QVZ43_13085</name>
</gene>
<proteinExistence type="predicted"/>
<keyword evidence="2" id="KW-1185">Reference proteome</keyword>
<dbReference type="PROSITE" id="PS51257">
    <property type="entry name" value="PROKAR_LIPOPROTEIN"/>
    <property type="match status" value="1"/>
</dbReference>
<dbReference type="Proteomes" id="UP001168640">
    <property type="component" value="Unassembled WGS sequence"/>
</dbReference>
<evidence type="ECO:0008006" key="3">
    <source>
        <dbReference type="Google" id="ProtNLM"/>
    </source>
</evidence>
<accession>A0ABT8W339</accession>
<reference evidence="1" key="1">
    <citation type="submission" date="2023-07" db="EMBL/GenBank/DDBJ databases">
        <title>Marinobacter sp. chi1 genome sequencing and assembly.</title>
        <authorList>
            <person name="Park S."/>
        </authorList>
    </citation>
    <scope>NUCLEOTIDE SEQUENCE</scope>
    <source>
        <strain evidence="1">Chi1</strain>
    </source>
</reference>
<evidence type="ECO:0000313" key="1">
    <source>
        <dbReference type="EMBL" id="MDO3722654.1"/>
    </source>
</evidence>
<name>A0ABT8W339_9GAMM</name>
<dbReference type="RefSeq" id="WP_302910282.1">
    <property type="nucleotide sequence ID" value="NZ_JAUMIS010000002.1"/>
</dbReference>
<evidence type="ECO:0000313" key="2">
    <source>
        <dbReference type="Proteomes" id="UP001168640"/>
    </source>
</evidence>